<dbReference type="OrthoDB" id="9800374at2"/>
<proteinExistence type="inferred from homology"/>
<dbReference type="InterPro" id="IPR026282">
    <property type="entry name" value="MJ1563"/>
</dbReference>
<keyword evidence="6" id="KW-1185">Reference proteome</keyword>
<dbReference type="AlphaFoldDB" id="A0A6I6DDB6"/>
<dbReference type="PANTHER" id="PTHR38465">
    <property type="entry name" value="HTH-TYPE TRANSCRIPTIONAL REGULATOR MJ1563-RELATED"/>
    <property type="match status" value="1"/>
</dbReference>
<evidence type="ECO:0000313" key="6">
    <source>
        <dbReference type="Proteomes" id="UP000426444"/>
    </source>
</evidence>
<dbReference type="InterPro" id="IPR036388">
    <property type="entry name" value="WH-like_DNA-bd_sf"/>
</dbReference>
<accession>A0A6I6DDB6</accession>
<dbReference type="SUPFAM" id="SSF46785">
    <property type="entry name" value="Winged helix' DNA-binding domain"/>
    <property type="match status" value="1"/>
</dbReference>
<dbReference type="EMBL" id="CP046457">
    <property type="protein sequence ID" value="QGU00150.1"/>
    <property type="molecule type" value="Genomic_DNA"/>
</dbReference>
<dbReference type="Proteomes" id="UP000426444">
    <property type="component" value="Chromosome"/>
</dbReference>
<evidence type="ECO:0000256" key="4">
    <source>
        <dbReference type="PIRNR" id="PIRNR006707"/>
    </source>
</evidence>
<dbReference type="PANTHER" id="PTHR38465:SF1">
    <property type="entry name" value="HTH-TYPE TRANSCRIPTIONAL REGULATOR MJ1563-RELATED"/>
    <property type="match status" value="1"/>
</dbReference>
<protein>
    <recommendedName>
        <fullName evidence="4">HTH-type transcriptional regulator</fullName>
    </recommendedName>
</protein>
<keyword evidence="2 4" id="KW-0238">DNA-binding</keyword>
<evidence type="ECO:0000256" key="3">
    <source>
        <dbReference type="ARBA" id="ARBA00023163"/>
    </source>
</evidence>
<evidence type="ECO:0000256" key="2">
    <source>
        <dbReference type="ARBA" id="ARBA00023125"/>
    </source>
</evidence>
<name>A0A6I6DDB6_9FIRM</name>
<organism evidence="5 6">
    <name type="scientific">Candidatus Syntrophocurvum alkaliphilum</name>
    <dbReference type="NCBI Taxonomy" id="2293317"/>
    <lineage>
        <taxon>Bacteria</taxon>
        <taxon>Bacillati</taxon>
        <taxon>Bacillota</taxon>
        <taxon>Clostridia</taxon>
        <taxon>Eubacteriales</taxon>
        <taxon>Syntrophomonadaceae</taxon>
        <taxon>Candidatus Syntrophocurvum</taxon>
    </lineage>
</organism>
<dbReference type="GO" id="GO:0003677">
    <property type="term" value="F:DNA binding"/>
    <property type="evidence" value="ECO:0007669"/>
    <property type="project" value="UniProtKB-UniRule"/>
</dbReference>
<dbReference type="Gene3D" id="1.10.10.10">
    <property type="entry name" value="Winged helix-like DNA-binding domain superfamily/Winged helix DNA-binding domain"/>
    <property type="match status" value="1"/>
</dbReference>
<dbReference type="CDD" id="cd00090">
    <property type="entry name" value="HTH_ARSR"/>
    <property type="match status" value="1"/>
</dbReference>
<dbReference type="PIRSF" id="PIRSF006707">
    <property type="entry name" value="MJ1563"/>
    <property type="match status" value="1"/>
</dbReference>
<dbReference type="InterPro" id="IPR052362">
    <property type="entry name" value="HTH-GbsR_regulator"/>
</dbReference>
<dbReference type="InterPro" id="IPR011991">
    <property type="entry name" value="ArsR-like_HTH"/>
</dbReference>
<keyword evidence="3 4" id="KW-0804">Transcription</keyword>
<comment type="similarity">
    <text evidence="4">Belongs to the GbsR family.</text>
</comment>
<keyword evidence="1 4" id="KW-0805">Transcription regulation</keyword>
<evidence type="ECO:0000313" key="5">
    <source>
        <dbReference type="EMBL" id="QGU00150.1"/>
    </source>
</evidence>
<sequence>MGKNQLTQIEETRDIMISALAQTMVVYGVTPSIGRIYGVLYFSREPMSLDGIAKNVAMSKGSVSNGLRKLLELDMVIKVWEKGSRKDYYIAEKDFFKNFISFFVNNMRQERNIYMKAAEQVKPLLEEIATNPESDRVKEEVNQDLKDMEKAFIFYEWLQRFAYALESDDIYNYYPKKQIED</sequence>
<dbReference type="KEGG" id="salq:SYNTR_1556"/>
<evidence type="ECO:0000256" key="1">
    <source>
        <dbReference type="ARBA" id="ARBA00023015"/>
    </source>
</evidence>
<gene>
    <name evidence="5" type="ORF">SYNTR_1556</name>
</gene>
<dbReference type="RefSeq" id="WP_156203966.1">
    <property type="nucleotide sequence ID" value="NZ_CP046457.1"/>
</dbReference>
<reference evidence="6" key="1">
    <citation type="journal article" date="2019" name="Microbiology">
        <title>Complete Genome Sequence of an Uncultured Bacterium of the Candidate Phylum Bipolaricaulota.</title>
        <authorList>
            <person name="Kadnikov V.V."/>
            <person name="Mardanov A.V."/>
            <person name="Beletsky A.V."/>
            <person name="Frank Y.A."/>
            <person name="Karnachuk O.V."/>
            <person name="Ravin N.V."/>
        </authorList>
    </citation>
    <scope>NUCLEOTIDE SEQUENCE [LARGE SCALE GENOMIC DNA]</scope>
</reference>
<dbReference type="InterPro" id="IPR036390">
    <property type="entry name" value="WH_DNA-bd_sf"/>
</dbReference>